<organism evidence="1 2">
    <name type="scientific">Streptomyces pimonensis</name>
    <dbReference type="NCBI Taxonomy" id="2860288"/>
    <lineage>
        <taxon>Bacteria</taxon>
        <taxon>Bacillati</taxon>
        <taxon>Actinomycetota</taxon>
        <taxon>Actinomycetes</taxon>
        <taxon>Kitasatosporales</taxon>
        <taxon>Streptomycetaceae</taxon>
        <taxon>Streptomyces</taxon>
    </lineage>
</organism>
<accession>A0ABV4JAP4</accession>
<dbReference type="Proteomes" id="UP001567537">
    <property type="component" value="Unassembled WGS sequence"/>
</dbReference>
<evidence type="ECO:0000313" key="1">
    <source>
        <dbReference type="EMBL" id="MEZ3183249.1"/>
    </source>
</evidence>
<comment type="caution">
    <text evidence="1">The sequence shown here is derived from an EMBL/GenBank/DDBJ whole genome shotgun (WGS) entry which is preliminary data.</text>
</comment>
<keyword evidence="2" id="KW-1185">Reference proteome</keyword>
<gene>
    <name evidence="1" type="ORF">KYY02_32725</name>
</gene>
<protein>
    <submittedName>
        <fullName evidence="1">Uncharacterized protein</fullName>
    </submittedName>
</protein>
<name>A0ABV4JAP4_9ACTN</name>
<proteinExistence type="predicted"/>
<dbReference type="RefSeq" id="WP_371244811.1">
    <property type="nucleotide sequence ID" value="NZ_JAHWZY010000102.1"/>
</dbReference>
<evidence type="ECO:0000313" key="2">
    <source>
        <dbReference type="Proteomes" id="UP001567537"/>
    </source>
</evidence>
<sequence>MRSGVWTLYEEVFSGRAKGSALFAYWLLKEVEPAPLRVERMLQMARHLLPEDLHEDDQPASK</sequence>
<dbReference type="EMBL" id="JAHWZY010000102">
    <property type="protein sequence ID" value="MEZ3183249.1"/>
    <property type="molecule type" value="Genomic_DNA"/>
</dbReference>
<reference evidence="1 2" key="1">
    <citation type="journal article" date="2021" name="Res Sq">
        <title>Streptomyces Pimoensis sp. nov., Isolated From the Taklimakan Desert in Xinjiang, China.</title>
        <authorList>
            <person name="Zhang P."/>
            <person name="Luo X."/>
            <person name="Luo X."/>
            <person name="Liu Z."/>
            <person name="Xia Z."/>
            <person name="Wan C."/>
            <person name="zhang L."/>
        </authorList>
    </citation>
    <scope>NUCLEOTIDE SEQUENCE [LARGE SCALE GENOMIC DNA]</scope>
    <source>
        <strain evidence="1 2">TRM75549</strain>
    </source>
</reference>